<feature type="domain" description="AWS" evidence="18">
    <location>
        <begin position="85"/>
        <end position="146"/>
    </location>
</feature>
<dbReference type="PANTHER" id="PTHR22884">
    <property type="entry name" value="SET DOMAIN PROTEINS"/>
    <property type="match status" value="1"/>
</dbReference>
<keyword evidence="6" id="KW-0678">Repressor</keyword>
<evidence type="ECO:0000256" key="4">
    <source>
        <dbReference type="ARBA" id="ARBA00018028"/>
    </source>
</evidence>
<dbReference type="Gene3D" id="2.170.270.10">
    <property type="entry name" value="SET domain"/>
    <property type="match status" value="1"/>
</dbReference>
<reference evidence="19 20" key="1">
    <citation type="journal article" date="2019" name="New Phytol.">
        <title>Comparative genomics reveals unique wood-decay strategies and fruiting body development in the Schizophyllaceae.</title>
        <authorList>
            <person name="Almasi E."/>
            <person name="Sahu N."/>
            <person name="Krizsan K."/>
            <person name="Balint B."/>
            <person name="Kovacs G.M."/>
            <person name="Kiss B."/>
            <person name="Cseklye J."/>
            <person name="Drula E."/>
            <person name="Henrissat B."/>
            <person name="Nagy I."/>
            <person name="Chovatia M."/>
            <person name="Adam C."/>
            <person name="LaButti K."/>
            <person name="Lipzen A."/>
            <person name="Riley R."/>
            <person name="Grigoriev I.V."/>
            <person name="Nagy L.G."/>
        </authorList>
    </citation>
    <scope>NUCLEOTIDE SEQUENCE [LARGE SCALE GENOMIC DNA]</scope>
    <source>
        <strain evidence="19 20">NL-1724</strain>
    </source>
</reference>
<feature type="domain" description="SET" evidence="16">
    <location>
        <begin position="148"/>
        <end position="265"/>
    </location>
</feature>
<evidence type="ECO:0000256" key="5">
    <source>
        <dbReference type="ARBA" id="ARBA00022454"/>
    </source>
</evidence>
<dbReference type="PROSITE" id="PS50280">
    <property type="entry name" value="SET"/>
    <property type="match status" value="1"/>
</dbReference>
<evidence type="ECO:0000256" key="11">
    <source>
        <dbReference type="ARBA" id="ARBA00023163"/>
    </source>
</evidence>
<dbReference type="STRING" id="97359.A0A550CEQ3"/>
<dbReference type="Pfam" id="PF00856">
    <property type="entry name" value="SET"/>
    <property type="match status" value="1"/>
</dbReference>
<dbReference type="AlphaFoldDB" id="A0A550CEQ3"/>
<feature type="compositionally biased region" description="Basic and acidic residues" evidence="15">
    <location>
        <begin position="661"/>
        <end position="719"/>
    </location>
</feature>
<evidence type="ECO:0000256" key="13">
    <source>
        <dbReference type="ARBA" id="ARBA00030091"/>
    </source>
</evidence>
<dbReference type="InterPro" id="IPR025788">
    <property type="entry name" value="Set2_fungi"/>
</dbReference>
<dbReference type="InterPro" id="IPR013257">
    <property type="entry name" value="SRI"/>
</dbReference>
<evidence type="ECO:0000256" key="9">
    <source>
        <dbReference type="ARBA" id="ARBA00022691"/>
    </source>
</evidence>
<dbReference type="SMART" id="SM00317">
    <property type="entry name" value="SET"/>
    <property type="match status" value="1"/>
</dbReference>
<dbReference type="GO" id="GO:0005634">
    <property type="term" value="C:nucleus"/>
    <property type="evidence" value="ECO:0007669"/>
    <property type="project" value="UniProtKB-SubCell"/>
</dbReference>
<dbReference type="InterPro" id="IPR050777">
    <property type="entry name" value="SET2_Histone-Lys_MeTrsfase"/>
</dbReference>
<dbReference type="InterPro" id="IPR006560">
    <property type="entry name" value="AWS_dom"/>
</dbReference>
<dbReference type="InterPro" id="IPR044437">
    <property type="entry name" value="SETD2/Set2_SET"/>
</dbReference>
<evidence type="ECO:0000256" key="15">
    <source>
        <dbReference type="SAM" id="MobiDB-lite"/>
    </source>
</evidence>
<dbReference type="GO" id="GO:0005694">
    <property type="term" value="C:chromosome"/>
    <property type="evidence" value="ECO:0007669"/>
    <property type="project" value="UniProtKB-SubCell"/>
</dbReference>
<dbReference type="GO" id="GO:0140955">
    <property type="term" value="F:histone H3K36 trimethyltransferase activity"/>
    <property type="evidence" value="ECO:0007669"/>
    <property type="project" value="UniProtKB-EC"/>
</dbReference>
<dbReference type="PROSITE" id="PS51215">
    <property type="entry name" value="AWS"/>
    <property type="match status" value="1"/>
</dbReference>
<feature type="domain" description="Post-SET" evidence="17">
    <location>
        <begin position="272"/>
        <end position="288"/>
    </location>
</feature>
<dbReference type="EMBL" id="VDMD01000010">
    <property type="protein sequence ID" value="TRM63287.1"/>
    <property type="molecule type" value="Genomic_DNA"/>
</dbReference>
<keyword evidence="7" id="KW-0489">Methyltransferase</keyword>
<dbReference type="InterPro" id="IPR046341">
    <property type="entry name" value="SET_dom_sf"/>
</dbReference>
<evidence type="ECO:0000256" key="3">
    <source>
        <dbReference type="ARBA" id="ARBA00012178"/>
    </source>
</evidence>
<feature type="region of interest" description="Disordered" evidence="15">
    <location>
        <begin position="1"/>
        <end position="51"/>
    </location>
</feature>
<dbReference type="OrthoDB" id="422362at2759"/>
<feature type="compositionally biased region" description="Basic and acidic residues" evidence="15">
    <location>
        <begin position="612"/>
        <end position="621"/>
    </location>
</feature>
<dbReference type="Pfam" id="PF08236">
    <property type="entry name" value="SRI"/>
    <property type="match status" value="1"/>
</dbReference>
<dbReference type="EC" id="2.1.1.359" evidence="3"/>
<feature type="region of interest" description="Disordered" evidence="15">
    <location>
        <begin position="547"/>
        <end position="621"/>
    </location>
</feature>
<evidence type="ECO:0000313" key="19">
    <source>
        <dbReference type="EMBL" id="TRM63287.1"/>
    </source>
</evidence>
<dbReference type="InterPro" id="IPR001214">
    <property type="entry name" value="SET_dom"/>
</dbReference>
<feature type="region of interest" description="Disordered" evidence="15">
    <location>
        <begin position="659"/>
        <end position="807"/>
    </location>
</feature>
<keyword evidence="11" id="KW-0804">Transcription</keyword>
<dbReference type="SUPFAM" id="SSF82199">
    <property type="entry name" value="SET domain"/>
    <property type="match status" value="1"/>
</dbReference>
<keyword evidence="10" id="KW-0805">Transcription regulation</keyword>
<organism evidence="19 20">
    <name type="scientific">Schizophyllum amplum</name>
    <dbReference type="NCBI Taxonomy" id="97359"/>
    <lineage>
        <taxon>Eukaryota</taxon>
        <taxon>Fungi</taxon>
        <taxon>Dikarya</taxon>
        <taxon>Basidiomycota</taxon>
        <taxon>Agaricomycotina</taxon>
        <taxon>Agaricomycetes</taxon>
        <taxon>Agaricomycetidae</taxon>
        <taxon>Agaricales</taxon>
        <taxon>Schizophyllaceae</taxon>
        <taxon>Schizophyllum</taxon>
    </lineage>
</organism>
<dbReference type="Pfam" id="PF17907">
    <property type="entry name" value="AWS"/>
    <property type="match status" value="1"/>
</dbReference>
<dbReference type="CDD" id="cd19172">
    <property type="entry name" value="SET_SETD2"/>
    <property type="match status" value="1"/>
</dbReference>
<feature type="compositionally biased region" description="Basic and acidic residues" evidence="15">
    <location>
        <begin position="555"/>
        <end position="603"/>
    </location>
</feature>
<dbReference type="PROSITE" id="PS51568">
    <property type="entry name" value="SAM_MT43_SET2_1"/>
    <property type="match status" value="1"/>
</dbReference>
<evidence type="ECO:0000256" key="2">
    <source>
        <dbReference type="ARBA" id="ARBA00004286"/>
    </source>
</evidence>
<protein>
    <recommendedName>
        <fullName evidence="4">Histone-lysine N-methyltransferase, H3 lysine-36 specific</fullName>
        <ecNumber evidence="3">2.1.1.359</ecNumber>
    </recommendedName>
    <alternativeName>
        <fullName evidence="13">SET domain-containing protein 2</fullName>
    </alternativeName>
</protein>
<feature type="compositionally biased region" description="Acidic residues" evidence="15">
    <location>
        <begin position="745"/>
        <end position="782"/>
    </location>
</feature>
<dbReference type="SMART" id="SM00570">
    <property type="entry name" value="AWS"/>
    <property type="match status" value="1"/>
</dbReference>
<evidence type="ECO:0000256" key="8">
    <source>
        <dbReference type="ARBA" id="ARBA00022679"/>
    </source>
</evidence>
<evidence type="ECO:0000256" key="6">
    <source>
        <dbReference type="ARBA" id="ARBA00022491"/>
    </source>
</evidence>
<feature type="region of interest" description="Disordered" evidence="15">
    <location>
        <begin position="491"/>
        <end position="530"/>
    </location>
</feature>
<evidence type="ECO:0000256" key="14">
    <source>
        <dbReference type="ARBA" id="ARBA00047545"/>
    </source>
</evidence>
<feature type="compositionally biased region" description="Basic and acidic residues" evidence="15">
    <location>
        <begin position="783"/>
        <end position="804"/>
    </location>
</feature>
<evidence type="ECO:0000256" key="1">
    <source>
        <dbReference type="ARBA" id="ARBA00004123"/>
    </source>
</evidence>
<keyword evidence="20" id="KW-1185">Reference proteome</keyword>
<feature type="compositionally biased region" description="Polar residues" evidence="15">
    <location>
        <begin position="891"/>
        <end position="900"/>
    </location>
</feature>
<evidence type="ECO:0000256" key="7">
    <source>
        <dbReference type="ARBA" id="ARBA00022603"/>
    </source>
</evidence>
<feature type="compositionally biased region" description="Low complexity" evidence="15">
    <location>
        <begin position="720"/>
        <end position="744"/>
    </location>
</feature>
<dbReference type="SMART" id="SM00508">
    <property type="entry name" value="PostSET"/>
    <property type="match status" value="1"/>
</dbReference>
<dbReference type="GO" id="GO:0032259">
    <property type="term" value="P:methylation"/>
    <property type="evidence" value="ECO:0007669"/>
    <property type="project" value="UniProtKB-KW"/>
</dbReference>
<keyword evidence="5" id="KW-0158">Chromosome</keyword>
<dbReference type="InterPro" id="IPR003616">
    <property type="entry name" value="Post-SET_dom"/>
</dbReference>
<dbReference type="GO" id="GO:0006355">
    <property type="term" value="P:regulation of DNA-templated transcription"/>
    <property type="evidence" value="ECO:0007669"/>
    <property type="project" value="InterPro"/>
</dbReference>
<dbReference type="PROSITE" id="PS50868">
    <property type="entry name" value="POST_SET"/>
    <property type="match status" value="1"/>
</dbReference>
<evidence type="ECO:0000259" key="17">
    <source>
        <dbReference type="PROSITE" id="PS50868"/>
    </source>
</evidence>
<dbReference type="Gene3D" id="1.10.1740.100">
    <property type="entry name" value="Set2, Rpb1 interacting domain"/>
    <property type="match status" value="1"/>
</dbReference>
<comment type="catalytic activity">
    <reaction evidence="14">
        <text>L-lysyl(36)-[histone H3] + 3 S-adenosyl-L-methionine = N(6),N(6),N(6)-trimethyl-L-lysyl(36)-[histone H3] + 3 S-adenosyl-L-homocysteine + 3 H(+)</text>
        <dbReference type="Rhea" id="RHEA:60324"/>
        <dbReference type="Rhea" id="RHEA-COMP:9785"/>
        <dbReference type="Rhea" id="RHEA-COMP:15536"/>
        <dbReference type="ChEBI" id="CHEBI:15378"/>
        <dbReference type="ChEBI" id="CHEBI:29969"/>
        <dbReference type="ChEBI" id="CHEBI:57856"/>
        <dbReference type="ChEBI" id="CHEBI:59789"/>
        <dbReference type="ChEBI" id="CHEBI:61961"/>
        <dbReference type="EC" id="2.1.1.359"/>
    </reaction>
</comment>
<proteinExistence type="predicted"/>
<keyword evidence="12" id="KW-0539">Nucleus</keyword>
<accession>A0A550CEQ3</accession>
<keyword evidence="9" id="KW-0949">S-adenosyl-L-methionine</keyword>
<keyword evidence="8" id="KW-0808">Transferase</keyword>
<gene>
    <name evidence="19" type="ORF">BD626DRAFT_403017</name>
</gene>
<comment type="subcellular location">
    <subcellularLocation>
        <location evidence="2">Chromosome</location>
    </subcellularLocation>
    <subcellularLocation>
        <location evidence="1">Nucleus</location>
    </subcellularLocation>
</comment>
<dbReference type="InterPro" id="IPR038190">
    <property type="entry name" value="SRI_sf"/>
</dbReference>
<name>A0A550CEQ3_9AGAR</name>
<feature type="compositionally biased region" description="Basic and acidic residues" evidence="15">
    <location>
        <begin position="491"/>
        <end position="502"/>
    </location>
</feature>
<comment type="caution">
    <text evidence="19">The sequence shown here is derived from an EMBL/GenBank/DDBJ whole genome shotgun (WGS) entry which is preliminary data.</text>
</comment>
<feature type="region of interest" description="Disordered" evidence="15">
    <location>
        <begin position="854"/>
        <end position="900"/>
    </location>
</feature>
<evidence type="ECO:0000259" key="18">
    <source>
        <dbReference type="PROSITE" id="PS51215"/>
    </source>
</evidence>
<evidence type="ECO:0000259" key="16">
    <source>
        <dbReference type="PROSITE" id="PS50280"/>
    </source>
</evidence>
<evidence type="ECO:0000256" key="10">
    <source>
        <dbReference type="ARBA" id="ARBA00023015"/>
    </source>
</evidence>
<evidence type="ECO:0000256" key="12">
    <source>
        <dbReference type="ARBA" id="ARBA00023242"/>
    </source>
</evidence>
<sequence length="900" mass="100995">MLFDSASPAPSSATLKEPSRASSKASATPPPQAQPKKGKASKAAPNPPQFIGHLPVARAEALRQFKQIQENWYQYAKLGKSREAMEGSTCDCDYEEGEQADQRSDNLDHACGARSNCINRLTQVECLEEECHCRQFCQNQRFQRKEYADIEIVQTEKKGFGLRAERDLPKDSFIYEYVGDVVSSPSFKKRMRDYAKEGIQHFYFMMLQKDEFIDATKSGGIGRFANHSCSPNCYVAKWTVGDRVRMGIFAKRSIKKHEELTFNYNVDRYGHQAQICYCGEPNCVGYIGGKTQTDVAVIDDVYLEALGITDADELMELKGSKKKKGKKIDDPDFMPQMKPIKRDEVPKVVQALRQVQSAKVLGKLLVRLKTTEDASALREFMRLRGFSVMRMILDEFAKDMNVIALALECMTTWPLEKRNKVEDSKIADPVKKFAESDVETVKTVAVKLLEGWDKLEIAYRIPRLVRDPSQKRKSDVHDILNPLALPTKRVRYDDSDHSDDVNFKLNLLPSARPPKPATPPPREPTPPPRKIHLFDAQAELKRLMEQAKQLSEQQQRAREERAKAEADAQREAEERAERRAAEKETRRAARRAEKAKAREERKARERARKKGQTPEEREAMKEKRLLKLVGEIIVKCMSKYAKGLPRDVFKKQAKELTQIIADKEKKSSSYKEGRLDSLSEEKTNKMKKFARDYIAKVMRKMHEKEKGKVSRRPDGDDASRSASASATPGASTSAAALNAPALDTPDMEMTVEEAMDMEPDADAEEKDESDSDSDSDSEDEEANEVKGDKMDVDKRDPGEGRMAVDKNTLNGAQAINAQSAITTYVQSATLTDAHSVPTTDAQSAIAGVVIPDGAEDIEMKDATVNSVRSPPLEEARSSTGTPTLDPRLGRQSRSVPTARA</sequence>
<dbReference type="Proteomes" id="UP000320762">
    <property type="component" value="Unassembled WGS sequence"/>
</dbReference>
<feature type="compositionally biased region" description="Pro residues" evidence="15">
    <location>
        <begin position="511"/>
        <end position="528"/>
    </location>
</feature>
<evidence type="ECO:0000313" key="20">
    <source>
        <dbReference type="Proteomes" id="UP000320762"/>
    </source>
</evidence>